<dbReference type="Proteomes" id="UP000828048">
    <property type="component" value="Chromosome 5"/>
</dbReference>
<proteinExistence type="predicted"/>
<protein>
    <submittedName>
        <fullName evidence="1">Uncharacterized protein</fullName>
    </submittedName>
</protein>
<gene>
    <name evidence="1" type="ORF">Vadar_027976</name>
</gene>
<sequence length="87" mass="10142">MSSKFFKFWIRVRSLGVDLLITNEKIGQASSFFSQIGEGLCNYERSDLMLNVLLKANQNAKELNRVWEQAVEELMLEKETLITEIER</sequence>
<accession>A0ACB7Y2A0</accession>
<keyword evidence="2" id="KW-1185">Reference proteome</keyword>
<dbReference type="EMBL" id="CM037155">
    <property type="protein sequence ID" value="KAH7847602.1"/>
    <property type="molecule type" value="Genomic_DNA"/>
</dbReference>
<name>A0ACB7Y2A0_9ERIC</name>
<organism evidence="1 2">
    <name type="scientific">Vaccinium darrowii</name>
    <dbReference type="NCBI Taxonomy" id="229202"/>
    <lineage>
        <taxon>Eukaryota</taxon>
        <taxon>Viridiplantae</taxon>
        <taxon>Streptophyta</taxon>
        <taxon>Embryophyta</taxon>
        <taxon>Tracheophyta</taxon>
        <taxon>Spermatophyta</taxon>
        <taxon>Magnoliopsida</taxon>
        <taxon>eudicotyledons</taxon>
        <taxon>Gunneridae</taxon>
        <taxon>Pentapetalae</taxon>
        <taxon>asterids</taxon>
        <taxon>Ericales</taxon>
        <taxon>Ericaceae</taxon>
        <taxon>Vaccinioideae</taxon>
        <taxon>Vaccinieae</taxon>
        <taxon>Vaccinium</taxon>
    </lineage>
</organism>
<reference evidence="1 2" key="1">
    <citation type="journal article" date="2021" name="Hortic Res">
        <title>High-quality reference genome and annotation aids understanding of berry development for evergreen blueberry (Vaccinium darrowii).</title>
        <authorList>
            <person name="Yu J."/>
            <person name="Hulse-Kemp A.M."/>
            <person name="Babiker E."/>
            <person name="Staton M."/>
        </authorList>
    </citation>
    <scope>NUCLEOTIDE SEQUENCE [LARGE SCALE GENOMIC DNA]</scope>
    <source>
        <strain evidence="2">cv. NJ 8807/NJ 8810</strain>
        <tissue evidence="1">Young leaf</tissue>
    </source>
</reference>
<evidence type="ECO:0000313" key="2">
    <source>
        <dbReference type="Proteomes" id="UP000828048"/>
    </source>
</evidence>
<comment type="caution">
    <text evidence="1">The sequence shown here is derived from an EMBL/GenBank/DDBJ whole genome shotgun (WGS) entry which is preliminary data.</text>
</comment>
<evidence type="ECO:0000313" key="1">
    <source>
        <dbReference type="EMBL" id="KAH7847602.1"/>
    </source>
</evidence>